<sequence>MSSDNTSYGKVPTMEAAVAYVEAVKDEFQDEIEKYDEFLNVMKDFKAMRIDTNGVIARLKDLFKGHKNLILGFNIFVPKGSEFDYGIDPFGVLEEAKAYVHAVKVEFQYEREKYVEFVKAVKDCKAERIDTKCLAKRVKELFKGHTNLIFGFNNFLPKKYQISTDDDDDDDMRLTKKQKTWK</sequence>
<evidence type="ECO:0000313" key="5">
    <source>
        <dbReference type="EMBL" id="KEH43987.1"/>
    </source>
</evidence>
<reference evidence="5 8" key="2">
    <citation type="journal article" date="2014" name="BMC Genomics">
        <title>An improved genome release (version Mt4.0) for the model legume Medicago truncatula.</title>
        <authorList>
            <person name="Tang H."/>
            <person name="Krishnakumar V."/>
            <person name="Bidwell S."/>
            <person name="Rosen B."/>
            <person name="Chan A."/>
            <person name="Zhou S."/>
            <person name="Gentzbittel L."/>
            <person name="Childs K.L."/>
            <person name="Yandell M."/>
            <person name="Gundlach H."/>
            <person name="Mayer K.F."/>
            <person name="Schwartz D.C."/>
            <person name="Town C.D."/>
        </authorList>
    </citation>
    <scope>GENOME REANNOTATION</scope>
    <source>
        <strain evidence="5">A17</strain>
        <strain evidence="7 8">cv. Jemalong A17</strain>
    </source>
</reference>
<dbReference type="InterPro" id="IPR039774">
    <property type="entry name" value="Sin3-like"/>
</dbReference>
<gene>
    <name evidence="7" type="primary">25485303</name>
    <name evidence="5" type="ordered locus">MTR_1g105955</name>
    <name evidence="6" type="ORF">MtrunA17_Chr1g0206771</name>
</gene>
<keyword evidence="2" id="KW-0678">Repressor</keyword>
<dbReference type="FunFam" id="1.20.1160.11:FF:000001">
    <property type="entry name" value="Paired amphipathic helix protein Sin3"/>
    <property type="match status" value="2"/>
</dbReference>
<protein>
    <submittedName>
        <fullName evidence="5">Paired amphipathic helix protein</fullName>
    </submittedName>
    <submittedName>
        <fullName evidence="6">Putative transcription regulator Others family</fullName>
    </submittedName>
</protein>
<dbReference type="GO" id="GO:0000122">
    <property type="term" value="P:negative regulation of transcription by RNA polymerase II"/>
    <property type="evidence" value="ECO:0000318"/>
    <property type="project" value="GO_Central"/>
</dbReference>
<dbReference type="EMBL" id="PSQE01000001">
    <property type="protein sequence ID" value="RHN82153.1"/>
    <property type="molecule type" value="Genomic_DNA"/>
</dbReference>
<dbReference type="InterPro" id="IPR036600">
    <property type="entry name" value="PAH_sf"/>
</dbReference>
<dbReference type="AlphaFoldDB" id="A0A072VQC1"/>
<keyword evidence="3 4" id="KW-0539">Nucleus</keyword>
<organism evidence="5 8">
    <name type="scientific">Medicago truncatula</name>
    <name type="common">Barrel medic</name>
    <name type="synonym">Medicago tribuloides</name>
    <dbReference type="NCBI Taxonomy" id="3880"/>
    <lineage>
        <taxon>Eukaryota</taxon>
        <taxon>Viridiplantae</taxon>
        <taxon>Streptophyta</taxon>
        <taxon>Embryophyta</taxon>
        <taxon>Tracheophyta</taxon>
        <taxon>Spermatophyta</taxon>
        <taxon>Magnoliopsida</taxon>
        <taxon>eudicotyledons</taxon>
        <taxon>Gunneridae</taxon>
        <taxon>Pentapetalae</taxon>
        <taxon>rosids</taxon>
        <taxon>fabids</taxon>
        <taxon>Fabales</taxon>
        <taxon>Fabaceae</taxon>
        <taxon>Papilionoideae</taxon>
        <taxon>50 kb inversion clade</taxon>
        <taxon>NPAAA clade</taxon>
        <taxon>Hologalegina</taxon>
        <taxon>IRL clade</taxon>
        <taxon>Trifolieae</taxon>
        <taxon>Medicago</taxon>
    </lineage>
</organism>
<dbReference type="GO" id="GO:0003714">
    <property type="term" value="F:transcription corepressor activity"/>
    <property type="evidence" value="ECO:0000318"/>
    <property type="project" value="GO_Central"/>
</dbReference>
<evidence type="ECO:0000313" key="6">
    <source>
        <dbReference type="EMBL" id="RHN82153.1"/>
    </source>
</evidence>
<reference evidence="9" key="4">
    <citation type="journal article" date="2018" name="Nat. Plants">
        <title>Whole-genome landscape of Medicago truncatula symbiotic genes.</title>
        <authorList>
            <person name="Pecrix Y."/>
            <person name="Staton S.E."/>
            <person name="Sallet E."/>
            <person name="Lelandais-Briere C."/>
            <person name="Moreau S."/>
            <person name="Carrere S."/>
            <person name="Blein T."/>
            <person name="Jardinaud M.F."/>
            <person name="Latrasse D."/>
            <person name="Zouine M."/>
            <person name="Zahm M."/>
            <person name="Kreplak J."/>
            <person name="Mayjonade B."/>
            <person name="Satge C."/>
            <person name="Perez M."/>
            <person name="Cauet S."/>
            <person name="Marande W."/>
            <person name="Chantry-Darmon C."/>
            <person name="Lopez-Roques C."/>
            <person name="Bouchez O."/>
            <person name="Berard A."/>
            <person name="Debelle F."/>
            <person name="Munos S."/>
            <person name="Bendahmane A."/>
            <person name="Berges H."/>
            <person name="Niebel A."/>
            <person name="Buitink J."/>
            <person name="Frugier F."/>
            <person name="Benhamed M."/>
            <person name="Crespi M."/>
            <person name="Gouzy J."/>
            <person name="Gamas P."/>
        </authorList>
    </citation>
    <scope>NUCLEOTIDE SEQUENCE [LARGE SCALE GENOMIC DNA]</scope>
    <source>
        <strain evidence="9">cv. Jemalong A17</strain>
    </source>
</reference>
<keyword evidence="8" id="KW-1185">Reference proteome</keyword>
<evidence type="ECO:0000256" key="2">
    <source>
        <dbReference type="ARBA" id="ARBA00022491"/>
    </source>
</evidence>
<evidence type="ECO:0000256" key="1">
    <source>
        <dbReference type="ARBA" id="ARBA00004123"/>
    </source>
</evidence>
<dbReference type="EMBL" id="CM001217">
    <property type="protein sequence ID" value="KEH43987.1"/>
    <property type="molecule type" value="Genomic_DNA"/>
</dbReference>
<dbReference type="STRING" id="3880.A0A072VQC1"/>
<evidence type="ECO:0000313" key="9">
    <source>
        <dbReference type="Proteomes" id="UP000265566"/>
    </source>
</evidence>
<dbReference type="SUPFAM" id="SSF47762">
    <property type="entry name" value="PAH2 domain"/>
    <property type="match status" value="2"/>
</dbReference>
<dbReference type="Pfam" id="PF02671">
    <property type="entry name" value="PAH"/>
    <property type="match status" value="2"/>
</dbReference>
<dbReference type="Proteomes" id="UP000265566">
    <property type="component" value="Chromosome 1"/>
</dbReference>
<dbReference type="PANTHER" id="PTHR12346:SF0">
    <property type="entry name" value="SIN3A, ISOFORM G"/>
    <property type="match status" value="1"/>
</dbReference>
<dbReference type="GO" id="GO:0000785">
    <property type="term" value="C:chromatin"/>
    <property type="evidence" value="ECO:0000318"/>
    <property type="project" value="GO_Central"/>
</dbReference>
<reference evidence="6" key="5">
    <citation type="journal article" date="2018" name="Nat. Plants">
        <title>Whole-genome landscape of Medicago truncatula symbiotic genes.</title>
        <authorList>
            <person name="Pecrix Y."/>
            <person name="Gamas P."/>
            <person name="Carrere S."/>
        </authorList>
    </citation>
    <scope>NUCLEOTIDE SEQUENCE</scope>
    <source>
        <tissue evidence="6">Leaves</tissue>
    </source>
</reference>
<evidence type="ECO:0000256" key="4">
    <source>
        <dbReference type="PROSITE-ProRule" id="PRU00810"/>
    </source>
</evidence>
<dbReference type="HOGENOM" id="CLU_087416_2_1_1"/>
<proteinExistence type="predicted"/>
<dbReference type="GO" id="GO:0000118">
    <property type="term" value="C:histone deacetylase complex"/>
    <property type="evidence" value="ECO:0000318"/>
    <property type="project" value="GO_Central"/>
</dbReference>
<accession>A0A072VQC1</accession>
<reference evidence="5 8" key="1">
    <citation type="journal article" date="2011" name="Nature">
        <title>The Medicago genome provides insight into the evolution of rhizobial symbioses.</title>
        <authorList>
            <person name="Young N.D."/>
            <person name="Debelle F."/>
            <person name="Oldroyd G.E."/>
            <person name="Geurts R."/>
            <person name="Cannon S.B."/>
            <person name="Udvardi M.K."/>
            <person name="Benedito V.A."/>
            <person name="Mayer K.F."/>
            <person name="Gouzy J."/>
            <person name="Schoof H."/>
            <person name="Van de Peer Y."/>
            <person name="Proost S."/>
            <person name="Cook D.R."/>
            <person name="Meyers B.C."/>
            <person name="Spannagl M."/>
            <person name="Cheung F."/>
            <person name="De Mita S."/>
            <person name="Krishnakumar V."/>
            <person name="Gundlach H."/>
            <person name="Zhou S."/>
            <person name="Mudge J."/>
            <person name="Bharti A.K."/>
            <person name="Murray J.D."/>
            <person name="Naoumkina M.A."/>
            <person name="Rosen B."/>
            <person name="Silverstein K.A."/>
            <person name="Tang H."/>
            <person name="Rombauts S."/>
            <person name="Zhao P.X."/>
            <person name="Zhou P."/>
            <person name="Barbe V."/>
            <person name="Bardou P."/>
            <person name="Bechner M."/>
            <person name="Bellec A."/>
            <person name="Berger A."/>
            <person name="Berges H."/>
            <person name="Bidwell S."/>
            <person name="Bisseling T."/>
            <person name="Choisne N."/>
            <person name="Couloux A."/>
            <person name="Denny R."/>
            <person name="Deshpande S."/>
            <person name="Dai X."/>
            <person name="Doyle J.J."/>
            <person name="Dudez A.M."/>
            <person name="Farmer A.D."/>
            <person name="Fouteau S."/>
            <person name="Franken C."/>
            <person name="Gibelin C."/>
            <person name="Gish J."/>
            <person name="Goldstein S."/>
            <person name="Gonzalez A.J."/>
            <person name="Green P.J."/>
            <person name="Hallab A."/>
            <person name="Hartog M."/>
            <person name="Hua A."/>
            <person name="Humphray S.J."/>
            <person name="Jeong D.H."/>
            <person name="Jing Y."/>
            <person name="Jocker A."/>
            <person name="Kenton S.M."/>
            <person name="Kim D.J."/>
            <person name="Klee K."/>
            <person name="Lai H."/>
            <person name="Lang C."/>
            <person name="Lin S."/>
            <person name="Macmil S.L."/>
            <person name="Magdelenat G."/>
            <person name="Matthews L."/>
            <person name="McCorrison J."/>
            <person name="Monaghan E.L."/>
            <person name="Mun J.H."/>
            <person name="Najar F.Z."/>
            <person name="Nicholson C."/>
            <person name="Noirot C."/>
            <person name="O'Bleness M."/>
            <person name="Paule C.R."/>
            <person name="Poulain J."/>
            <person name="Prion F."/>
            <person name="Qin B."/>
            <person name="Qu C."/>
            <person name="Retzel E.F."/>
            <person name="Riddle C."/>
            <person name="Sallet E."/>
            <person name="Samain S."/>
            <person name="Samson N."/>
            <person name="Sanders I."/>
            <person name="Saurat O."/>
            <person name="Scarpelli C."/>
            <person name="Schiex T."/>
            <person name="Segurens B."/>
            <person name="Severin A.J."/>
            <person name="Sherrier D.J."/>
            <person name="Shi R."/>
            <person name="Sims S."/>
            <person name="Singer S.R."/>
            <person name="Sinharoy S."/>
            <person name="Sterck L."/>
            <person name="Viollet A."/>
            <person name="Wang B.B."/>
            <person name="Wang K."/>
            <person name="Wang M."/>
            <person name="Wang X."/>
            <person name="Warfsmann J."/>
            <person name="Weissenbach J."/>
            <person name="White D.D."/>
            <person name="White J.D."/>
            <person name="Wiley G.B."/>
            <person name="Wincker P."/>
            <person name="Xing Y."/>
            <person name="Yang L."/>
            <person name="Yao Z."/>
            <person name="Ying F."/>
            <person name="Zhai J."/>
            <person name="Zhou L."/>
            <person name="Zuber A."/>
            <person name="Denarie J."/>
            <person name="Dixon R.A."/>
            <person name="May G.D."/>
            <person name="Schwartz D.C."/>
            <person name="Rogers J."/>
            <person name="Quetier F."/>
            <person name="Town C.D."/>
            <person name="Roe B.A."/>
        </authorList>
    </citation>
    <scope>NUCLEOTIDE SEQUENCE [LARGE SCALE GENOMIC DNA]</scope>
    <source>
        <strain evidence="5">A17</strain>
        <strain evidence="7 8">cv. Jemalong A17</strain>
    </source>
</reference>
<dbReference type="PROSITE" id="PS51477">
    <property type="entry name" value="PAH"/>
    <property type="match status" value="2"/>
</dbReference>
<dbReference type="Gramene" id="rna6279">
    <property type="protein sequence ID" value="RHN82153.1"/>
    <property type="gene ID" value="gene6279"/>
</dbReference>
<evidence type="ECO:0000256" key="3">
    <source>
        <dbReference type="ARBA" id="ARBA00023242"/>
    </source>
</evidence>
<name>A0A072VQC1_MEDTR</name>
<dbReference type="Proteomes" id="UP000002051">
    <property type="component" value="Unassembled WGS sequence"/>
</dbReference>
<reference evidence="7" key="3">
    <citation type="submission" date="2015-04" db="UniProtKB">
        <authorList>
            <consortium name="EnsemblPlants"/>
        </authorList>
    </citation>
    <scope>IDENTIFICATION</scope>
    <source>
        <strain evidence="7">cv. Jemalong A17</strain>
    </source>
</reference>
<evidence type="ECO:0000313" key="8">
    <source>
        <dbReference type="Proteomes" id="UP000002051"/>
    </source>
</evidence>
<dbReference type="Gene3D" id="1.20.1160.11">
    <property type="entry name" value="Paired amphipathic helix"/>
    <property type="match status" value="2"/>
</dbReference>
<dbReference type="PANTHER" id="PTHR12346">
    <property type="entry name" value="SIN3B-RELATED"/>
    <property type="match status" value="1"/>
</dbReference>
<comment type="subcellular location">
    <subcellularLocation>
        <location evidence="1 4">Nucleus</location>
    </subcellularLocation>
</comment>
<dbReference type="InterPro" id="IPR003822">
    <property type="entry name" value="PAH"/>
</dbReference>
<evidence type="ECO:0000313" key="7">
    <source>
        <dbReference type="EnsemblPlants" id="KEH43987"/>
    </source>
</evidence>
<dbReference type="EnsemblPlants" id="KEH43987">
    <property type="protein sequence ID" value="KEH43987"/>
    <property type="gene ID" value="MTR_1g105955"/>
</dbReference>